<proteinExistence type="predicted"/>
<organism evidence="2 3">
    <name type="scientific">Phyllobacterium pellucidum</name>
    <dbReference type="NCBI Taxonomy" id="2740464"/>
    <lineage>
        <taxon>Bacteria</taxon>
        <taxon>Pseudomonadati</taxon>
        <taxon>Pseudomonadota</taxon>
        <taxon>Alphaproteobacteria</taxon>
        <taxon>Hyphomicrobiales</taxon>
        <taxon>Phyllobacteriaceae</taxon>
        <taxon>Phyllobacterium</taxon>
    </lineage>
</organism>
<dbReference type="RefSeq" id="WP_174207755.1">
    <property type="nucleotide sequence ID" value="NZ_JABUMX010000001.1"/>
</dbReference>
<feature type="transmembrane region" description="Helical" evidence="1">
    <location>
        <begin position="6"/>
        <end position="25"/>
    </location>
</feature>
<dbReference type="Proteomes" id="UP000550508">
    <property type="component" value="Unassembled WGS sequence"/>
</dbReference>
<protein>
    <submittedName>
        <fullName evidence="2">Uncharacterized protein</fullName>
    </submittedName>
</protein>
<gene>
    <name evidence="2" type="ORF">HQ945_05395</name>
</gene>
<dbReference type="AlphaFoldDB" id="A0A849VLI8"/>
<accession>A0A849VLI8</accession>
<name>A0A849VLI8_9HYPH</name>
<evidence type="ECO:0000313" key="3">
    <source>
        <dbReference type="Proteomes" id="UP000550508"/>
    </source>
</evidence>
<evidence type="ECO:0000256" key="1">
    <source>
        <dbReference type="SAM" id="Phobius"/>
    </source>
</evidence>
<keyword evidence="1" id="KW-0812">Transmembrane</keyword>
<dbReference type="EMBL" id="JABUMX010000001">
    <property type="protein sequence ID" value="NTS30682.1"/>
    <property type="molecule type" value="Genomic_DNA"/>
</dbReference>
<evidence type="ECO:0000313" key="2">
    <source>
        <dbReference type="EMBL" id="NTS30682.1"/>
    </source>
</evidence>
<keyword evidence="1" id="KW-0472">Membrane</keyword>
<comment type="caution">
    <text evidence="2">The sequence shown here is derived from an EMBL/GenBank/DDBJ whole genome shotgun (WGS) entry which is preliminary data.</text>
</comment>
<keyword evidence="3" id="KW-1185">Reference proteome</keyword>
<reference evidence="2 3" key="1">
    <citation type="submission" date="2020-05" db="EMBL/GenBank/DDBJ databases">
        <authorList>
            <person name="Kim M.K."/>
        </authorList>
    </citation>
    <scope>NUCLEOTIDE SEQUENCE [LARGE SCALE GENOMIC DNA]</scope>
    <source>
        <strain evidence="2 3">BT25</strain>
    </source>
</reference>
<sequence length="50" mass="5717">MEYLWFAVVFGGPIVLGAILALGMMKRRRLTAQEKQASKEATRKLYRSDD</sequence>
<keyword evidence="1" id="KW-1133">Transmembrane helix</keyword>